<evidence type="ECO:0000313" key="2">
    <source>
        <dbReference type="EMBL" id="GBG61267.1"/>
    </source>
</evidence>
<keyword evidence="3" id="KW-1185">Reference proteome</keyword>
<evidence type="ECO:0000313" key="3">
    <source>
        <dbReference type="Proteomes" id="UP000265515"/>
    </source>
</evidence>
<comment type="caution">
    <text evidence="2">The sequence shown here is derived from an EMBL/GenBank/DDBJ whole genome shotgun (WGS) entry which is preliminary data.</text>
</comment>
<reference evidence="2 3" key="1">
    <citation type="journal article" date="2018" name="Cell">
        <title>The Chara Genome: Secondary Complexity and Implications for Plant Terrestrialization.</title>
        <authorList>
            <person name="Nishiyama T."/>
            <person name="Sakayama H."/>
            <person name="Vries J.D."/>
            <person name="Buschmann H."/>
            <person name="Saint-Marcoux D."/>
            <person name="Ullrich K.K."/>
            <person name="Haas F.B."/>
            <person name="Vanderstraeten L."/>
            <person name="Becker D."/>
            <person name="Lang D."/>
            <person name="Vosolsobe S."/>
            <person name="Rombauts S."/>
            <person name="Wilhelmsson P.K.I."/>
            <person name="Janitza P."/>
            <person name="Kern R."/>
            <person name="Heyl A."/>
            <person name="Rumpler F."/>
            <person name="Villalobos L.I.A.C."/>
            <person name="Clay J.M."/>
            <person name="Skokan R."/>
            <person name="Toyoda A."/>
            <person name="Suzuki Y."/>
            <person name="Kagoshima H."/>
            <person name="Schijlen E."/>
            <person name="Tajeshwar N."/>
            <person name="Catarino B."/>
            <person name="Hetherington A.J."/>
            <person name="Saltykova A."/>
            <person name="Bonnot C."/>
            <person name="Breuninger H."/>
            <person name="Symeonidi A."/>
            <person name="Radhakrishnan G.V."/>
            <person name="Van Nieuwerburgh F."/>
            <person name="Deforce D."/>
            <person name="Chang C."/>
            <person name="Karol K.G."/>
            <person name="Hedrich R."/>
            <person name="Ulvskov P."/>
            <person name="Glockner G."/>
            <person name="Delwiche C.F."/>
            <person name="Petrasek J."/>
            <person name="Van de Peer Y."/>
            <person name="Friml J."/>
            <person name="Beilby M."/>
            <person name="Dolan L."/>
            <person name="Kohara Y."/>
            <person name="Sugano S."/>
            <person name="Fujiyama A."/>
            <person name="Delaux P.-M."/>
            <person name="Quint M."/>
            <person name="TheiBen G."/>
            <person name="Hagemann M."/>
            <person name="Harholt J."/>
            <person name="Dunand C."/>
            <person name="Zachgo S."/>
            <person name="Langdale J."/>
            <person name="Maumus F."/>
            <person name="Straeten D.V.D."/>
            <person name="Gould S.B."/>
            <person name="Rensing S.A."/>
        </authorList>
    </citation>
    <scope>NUCLEOTIDE SEQUENCE [LARGE SCALE GENOMIC DNA]</scope>
    <source>
        <strain evidence="2 3">S276</strain>
    </source>
</reference>
<dbReference type="Gramene" id="GBG61267">
    <property type="protein sequence ID" value="GBG61267"/>
    <property type="gene ID" value="CBR_g19799"/>
</dbReference>
<accession>A0A388JU20</accession>
<dbReference type="EMBL" id="BFEA01000018">
    <property type="protein sequence ID" value="GBG61267.1"/>
    <property type="molecule type" value="Genomic_DNA"/>
</dbReference>
<gene>
    <name evidence="2" type="ORF">CBR_g19799</name>
</gene>
<dbReference type="Proteomes" id="UP000265515">
    <property type="component" value="Unassembled WGS sequence"/>
</dbReference>
<sequence>MGTEIEGDEGVQGIPPGLQHPMEQELPSSSVWWDTASAAEIVGMYKQQIQEAVTMLLRVEDRLPVELLQDVEDTCVGWGDELRENASLLQLDTLDKEHSLDKEYAINDMQECLTLLKKLREIIAQRQAATTTNSPQVDEGCPCITQGPTCSCLINDAILEQGLPETDGRTDEILCSCRGQERLNDRPKRQDLQRINMGRMERGQVPAGMTAEVFVSCDMVDKGLSCSQTQDRTDEHHLRAAGSRKVAMTNTRQLPSRPVLQTSSLRMACNRPIGEAALSIKREAGHRRRLHKFTPGRGYASSVLGGKARQSQHKGTRGVMTPHLQMRGCACLLSQQVTVSRGWKLLSPVAALWVARVCGVLEKLMVQMDILAGGRLPLAYYALTYGLDRSQIVSLTYMSLEYVKGTRAQLKLH</sequence>
<organism evidence="2 3">
    <name type="scientific">Chara braunii</name>
    <name type="common">Braun's stonewort</name>
    <dbReference type="NCBI Taxonomy" id="69332"/>
    <lineage>
        <taxon>Eukaryota</taxon>
        <taxon>Viridiplantae</taxon>
        <taxon>Streptophyta</taxon>
        <taxon>Charophyceae</taxon>
        <taxon>Charales</taxon>
        <taxon>Characeae</taxon>
        <taxon>Chara</taxon>
    </lineage>
</organism>
<protein>
    <submittedName>
        <fullName evidence="2">Uncharacterized protein</fullName>
    </submittedName>
</protein>
<dbReference type="AlphaFoldDB" id="A0A388JU20"/>
<name>A0A388JU20_CHABU</name>
<feature type="region of interest" description="Disordered" evidence="1">
    <location>
        <begin position="1"/>
        <end position="25"/>
    </location>
</feature>
<evidence type="ECO:0000256" key="1">
    <source>
        <dbReference type="SAM" id="MobiDB-lite"/>
    </source>
</evidence>
<proteinExistence type="predicted"/>